<feature type="region of interest" description="Disordered" evidence="1">
    <location>
        <begin position="1"/>
        <end position="25"/>
    </location>
</feature>
<reference evidence="4" key="1">
    <citation type="submission" date="2016-06" db="EMBL/GenBank/DDBJ databases">
        <title>Complete genome sequence of Actinoalloteichus fjordicus DSM 46855 (=ADI127-17), type strain of the new species Actinoalloteichus fjordicus.</title>
        <authorList>
            <person name="Ruckert C."/>
            <person name="Nouioui I."/>
            <person name="Willmese J."/>
            <person name="van Wezel G."/>
            <person name="Klenk H.-P."/>
            <person name="Kalinowski J."/>
            <person name="Zotchev S.B."/>
        </authorList>
    </citation>
    <scope>NUCLEOTIDE SEQUENCE [LARGE SCALE GENOMIC DNA]</scope>
    <source>
        <strain evidence="4">ADI127-7</strain>
    </source>
</reference>
<name>A0AAC9L963_9PSEU</name>
<dbReference type="RefSeq" id="WP_075763772.1">
    <property type="nucleotide sequence ID" value="NZ_CP016076.1"/>
</dbReference>
<dbReference type="SMART" id="SM00332">
    <property type="entry name" value="PP2Cc"/>
    <property type="match status" value="1"/>
</dbReference>
<gene>
    <name evidence="3" type="ORF">UA74_02715</name>
</gene>
<dbReference type="SUPFAM" id="SSF81606">
    <property type="entry name" value="PP2C-like"/>
    <property type="match status" value="1"/>
</dbReference>
<feature type="domain" description="PPM-type phosphatase" evidence="2">
    <location>
        <begin position="10"/>
        <end position="247"/>
    </location>
</feature>
<evidence type="ECO:0000256" key="1">
    <source>
        <dbReference type="SAM" id="MobiDB-lite"/>
    </source>
</evidence>
<feature type="compositionally biased region" description="Basic residues" evidence="1">
    <location>
        <begin position="598"/>
        <end position="612"/>
    </location>
</feature>
<proteinExistence type="predicted"/>
<dbReference type="Gene3D" id="3.60.40.10">
    <property type="entry name" value="PPM-type phosphatase domain"/>
    <property type="match status" value="1"/>
</dbReference>
<evidence type="ECO:0000259" key="2">
    <source>
        <dbReference type="PROSITE" id="PS51746"/>
    </source>
</evidence>
<dbReference type="InterPro" id="IPR015655">
    <property type="entry name" value="PP2C"/>
</dbReference>
<evidence type="ECO:0000313" key="3">
    <source>
        <dbReference type="EMBL" id="APU12630.1"/>
    </source>
</evidence>
<dbReference type="InterPro" id="IPR001932">
    <property type="entry name" value="PPM-type_phosphatase-like_dom"/>
</dbReference>
<sequence length="612" mass="59621">MMHGSLGRLSYAGGSDPGRTRSVNQDSAYASPRLLAVADGMGGHAHGEIACSVVVAAIRELDTRLHGLRPGHSDLLRVLAEGVTDAFARLTAIGEARPDTAGMGTTLTALLWDGSRLGVAHIGDSRAYLLSGGVLRRITRDHTLVQSLIDAGQLTQAQAEEHPRRTMVVRALQSGGPEPEPDLFFQEVSAGDRLLVCSDGLTAVVSDRVIAETMSSSIDPRQAVARLIDLANRGGGPDNITCLVADVVPVDADPGVGGGVAGGGGGAVTGWEARPDVGSGVGSAGGNWSGSGVGGGAGSGVGGVGSWGGSGVGKADVGGVAGTAGVGAEAEAEVALRTGGDVPAEPGSLVLGAAASRLDTAEFPALGARAAGAATDVATGGSGAGGFGTGGGGAGGGGADGNGDSSAVVPLRRVNLPGRAGESGGRIDVGSAVFGSVDGFSTAEVPAAEVPATEVIAAELSAADVTATRVPAGSAAAGYEAGAGGPRPALGPDTGCESGSDSHPASGSAGAGSGWSAVPAESDGSRLRTVGHRDLGFGTGDAACESSGAGLRPDGSPPPGAGPDGRGPDRPGPGDSGPRDSGPGGQASVENTGEERTRSRRLPRWIRRFLGD</sequence>
<dbReference type="CDD" id="cd00143">
    <property type="entry name" value="PP2Cc"/>
    <property type="match status" value="1"/>
</dbReference>
<dbReference type="Proteomes" id="UP000185511">
    <property type="component" value="Chromosome"/>
</dbReference>
<dbReference type="KEGG" id="acad:UA74_02715"/>
<evidence type="ECO:0000313" key="4">
    <source>
        <dbReference type="Proteomes" id="UP000185511"/>
    </source>
</evidence>
<dbReference type="AlphaFoldDB" id="A0AAC9L963"/>
<dbReference type="SMART" id="SM00331">
    <property type="entry name" value="PP2C_SIG"/>
    <property type="match status" value="1"/>
</dbReference>
<dbReference type="PROSITE" id="PS51746">
    <property type="entry name" value="PPM_2"/>
    <property type="match status" value="1"/>
</dbReference>
<protein>
    <submittedName>
        <fullName evidence="3">Serine/threonine protein phosphatase</fullName>
    </submittedName>
</protein>
<feature type="region of interest" description="Disordered" evidence="1">
    <location>
        <begin position="478"/>
        <end position="612"/>
    </location>
</feature>
<keyword evidence="4" id="KW-1185">Reference proteome</keyword>
<dbReference type="PANTHER" id="PTHR47992">
    <property type="entry name" value="PROTEIN PHOSPHATASE"/>
    <property type="match status" value="1"/>
</dbReference>
<dbReference type="Pfam" id="PF13672">
    <property type="entry name" value="PP2C_2"/>
    <property type="match status" value="1"/>
</dbReference>
<dbReference type="InterPro" id="IPR036457">
    <property type="entry name" value="PPM-type-like_dom_sf"/>
</dbReference>
<feature type="compositionally biased region" description="Basic and acidic residues" evidence="1">
    <location>
        <begin position="523"/>
        <end position="535"/>
    </location>
</feature>
<organism evidence="3 4">
    <name type="scientific">Actinoalloteichus fjordicus</name>
    <dbReference type="NCBI Taxonomy" id="1612552"/>
    <lineage>
        <taxon>Bacteria</taxon>
        <taxon>Bacillati</taxon>
        <taxon>Actinomycetota</taxon>
        <taxon>Actinomycetes</taxon>
        <taxon>Pseudonocardiales</taxon>
        <taxon>Pseudonocardiaceae</taxon>
        <taxon>Actinoalloteichus</taxon>
    </lineage>
</organism>
<dbReference type="EMBL" id="CP016076">
    <property type="protein sequence ID" value="APU12630.1"/>
    <property type="molecule type" value="Genomic_DNA"/>
</dbReference>
<feature type="compositionally biased region" description="Low complexity" evidence="1">
    <location>
        <begin position="478"/>
        <end position="520"/>
    </location>
</feature>
<dbReference type="GO" id="GO:0004722">
    <property type="term" value="F:protein serine/threonine phosphatase activity"/>
    <property type="evidence" value="ECO:0007669"/>
    <property type="project" value="InterPro"/>
</dbReference>
<accession>A0AAC9L963</accession>